<dbReference type="EMBL" id="CAJZBQ010000052">
    <property type="protein sequence ID" value="CAG9330805.1"/>
    <property type="molecule type" value="Genomic_DNA"/>
</dbReference>
<keyword evidence="3" id="KW-1185">Reference proteome</keyword>
<dbReference type="AlphaFoldDB" id="A0AAU9K0C2"/>
<proteinExistence type="predicted"/>
<organism evidence="2 3">
    <name type="scientific">Blepharisma stoltei</name>
    <dbReference type="NCBI Taxonomy" id="1481888"/>
    <lineage>
        <taxon>Eukaryota</taxon>
        <taxon>Sar</taxon>
        <taxon>Alveolata</taxon>
        <taxon>Ciliophora</taxon>
        <taxon>Postciliodesmatophora</taxon>
        <taxon>Heterotrichea</taxon>
        <taxon>Heterotrichida</taxon>
        <taxon>Blepharismidae</taxon>
        <taxon>Blepharisma</taxon>
    </lineage>
</organism>
<evidence type="ECO:0000313" key="2">
    <source>
        <dbReference type="EMBL" id="CAG9330805.1"/>
    </source>
</evidence>
<evidence type="ECO:0000256" key="1">
    <source>
        <dbReference type="SAM" id="MobiDB-lite"/>
    </source>
</evidence>
<sequence>MNRSQSYTKVYSRFGKTLDEKFTNVKAHRKEIFFGRKPKLPTRKTDNSPQEVAKPEQVVELLKEIEKITPKNKQKTVKRLSSAFKAQGRDEYYHSVSNKDHVPHAGYYNLCFDMTRQRSLEASIPEEPKSKPRVQKEKIDIDFRVVDKPGPKTAGPISFGKQLKRQGINVFDVNEKRFESFNDKPLIHTKTRRVSTPNFNLQSGHRYLIREVLNSAIYSPKHSSVWVDTTKPILNFSKSPERKTLSNPCWVDSNYYKLNFTQVDKDVPVVDIGKNLSRPNDPHFPAFMIRNTSRNGLNMMTEKSLELNHHSSSHFFDYQSDFKSCPNSPKRSPMRSQSSSSAFNSPNKQRRPSALL</sequence>
<name>A0AAU9K0C2_9CILI</name>
<protein>
    <submittedName>
        <fullName evidence="2">Uncharacterized protein</fullName>
    </submittedName>
</protein>
<evidence type="ECO:0000313" key="3">
    <source>
        <dbReference type="Proteomes" id="UP001162131"/>
    </source>
</evidence>
<gene>
    <name evidence="2" type="ORF">BSTOLATCC_MIC52219</name>
</gene>
<accession>A0AAU9K0C2</accession>
<reference evidence="2" key="1">
    <citation type="submission" date="2021-09" db="EMBL/GenBank/DDBJ databases">
        <authorList>
            <consortium name="AG Swart"/>
            <person name="Singh M."/>
            <person name="Singh A."/>
            <person name="Seah K."/>
            <person name="Emmerich C."/>
        </authorList>
    </citation>
    <scope>NUCLEOTIDE SEQUENCE</scope>
    <source>
        <strain evidence="2">ATCC30299</strain>
    </source>
</reference>
<dbReference type="Proteomes" id="UP001162131">
    <property type="component" value="Unassembled WGS sequence"/>
</dbReference>
<feature type="compositionally biased region" description="Low complexity" evidence="1">
    <location>
        <begin position="328"/>
        <end position="341"/>
    </location>
</feature>
<feature type="region of interest" description="Disordered" evidence="1">
    <location>
        <begin position="324"/>
        <end position="356"/>
    </location>
</feature>
<comment type="caution">
    <text evidence="2">The sequence shown here is derived from an EMBL/GenBank/DDBJ whole genome shotgun (WGS) entry which is preliminary data.</text>
</comment>